<name>A0ABW3NYV9_9SPHN</name>
<keyword evidence="3" id="KW-1185">Reference proteome</keyword>
<dbReference type="Proteomes" id="UP001597203">
    <property type="component" value="Unassembled WGS sequence"/>
</dbReference>
<dbReference type="EMBL" id="JBHTLS010000104">
    <property type="protein sequence ID" value="MFD1104540.1"/>
    <property type="molecule type" value="Genomic_DNA"/>
</dbReference>
<dbReference type="InterPro" id="IPR012312">
    <property type="entry name" value="Hemerythrin-like"/>
</dbReference>
<dbReference type="PANTHER" id="PTHR35585:SF1">
    <property type="entry name" value="HHE DOMAIN PROTEIN (AFU_ORTHOLOGUE AFUA_4G00730)"/>
    <property type="match status" value="1"/>
</dbReference>
<dbReference type="PANTHER" id="PTHR35585">
    <property type="entry name" value="HHE DOMAIN PROTEIN (AFU_ORTHOLOGUE AFUA_4G00730)"/>
    <property type="match status" value="1"/>
</dbReference>
<reference evidence="3" key="1">
    <citation type="journal article" date="2019" name="Int. J. Syst. Evol. Microbiol.">
        <title>The Global Catalogue of Microorganisms (GCM) 10K type strain sequencing project: providing services to taxonomists for standard genome sequencing and annotation.</title>
        <authorList>
            <consortium name="The Broad Institute Genomics Platform"/>
            <consortium name="The Broad Institute Genome Sequencing Center for Infectious Disease"/>
            <person name="Wu L."/>
            <person name="Ma J."/>
        </authorList>
    </citation>
    <scope>NUCLEOTIDE SEQUENCE [LARGE SCALE GENOMIC DNA]</scope>
    <source>
        <strain evidence="3">CCUG 54329</strain>
    </source>
</reference>
<evidence type="ECO:0000313" key="2">
    <source>
        <dbReference type="EMBL" id="MFD1104540.1"/>
    </source>
</evidence>
<gene>
    <name evidence="2" type="ORF">ACFQ24_06590</name>
</gene>
<dbReference type="RefSeq" id="WP_380909874.1">
    <property type="nucleotide sequence ID" value="NZ_JBHTLS010000104.1"/>
</dbReference>
<evidence type="ECO:0000259" key="1">
    <source>
        <dbReference type="Pfam" id="PF01814"/>
    </source>
</evidence>
<comment type="caution">
    <text evidence="2">The sequence shown here is derived from an EMBL/GenBank/DDBJ whole genome shotgun (WGS) entry which is preliminary data.</text>
</comment>
<evidence type="ECO:0000313" key="3">
    <source>
        <dbReference type="Proteomes" id="UP001597203"/>
    </source>
</evidence>
<accession>A0ABW3NYV9</accession>
<sequence>MSFFDKIVAAITPPESDEKRMEARAHARSLAVPGDWLSQVLDHHDEIEAAFAAVKRAPDAEAQRLAQKRLAVILTGHSNAEESVLYPALVDEGHKAHAGLGYEEQAAAKVQMALLEKIEPLSQDYLDKLEHIRGAVTHHMYQEESSWFLDLQNEVPKADQAMLSRRYAEEIDRYVGAGAVA</sequence>
<proteinExistence type="predicted"/>
<feature type="domain" description="Hemerythrin-like" evidence="1">
    <location>
        <begin position="40"/>
        <end position="148"/>
    </location>
</feature>
<organism evidence="2 3">
    <name type="scientific">Sphingobium olei</name>
    <dbReference type="NCBI Taxonomy" id="420955"/>
    <lineage>
        <taxon>Bacteria</taxon>
        <taxon>Pseudomonadati</taxon>
        <taxon>Pseudomonadota</taxon>
        <taxon>Alphaproteobacteria</taxon>
        <taxon>Sphingomonadales</taxon>
        <taxon>Sphingomonadaceae</taxon>
        <taxon>Sphingobium</taxon>
    </lineage>
</organism>
<dbReference type="Pfam" id="PF01814">
    <property type="entry name" value="Hemerythrin"/>
    <property type="match status" value="1"/>
</dbReference>
<protein>
    <submittedName>
        <fullName evidence="2">Hemerythrin domain-containing protein</fullName>
    </submittedName>
</protein>